<dbReference type="PATRIC" id="fig|728005.3.peg.2389"/>
<evidence type="ECO:0000313" key="4">
    <source>
        <dbReference type="Proteomes" id="UP000033519"/>
    </source>
</evidence>
<dbReference type="InterPro" id="IPR007024">
    <property type="entry name" value="BLUF_domain"/>
</dbReference>
<keyword evidence="4" id="KW-1185">Reference proteome</keyword>
<reference evidence="2 4" key="1">
    <citation type="submission" date="2015-03" db="EMBL/GenBank/DDBJ databases">
        <authorList>
            <person name="Lepp D."/>
            <person name="Hassan Y.I."/>
            <person name="Li X.-Z."/>
            <person name="Zhou T."/>
        </authorList>
    </citation>
    <scope>NUCLEOTIDE SEQUENCE [LARGE SCALE GENOMIC DNA]</scope>
    <source>
        <strain evidence="2 4">Cr7-05</strain>
    </source>
</reference>
<sequence>MSDYRLVYYSANRLSGSDAEVLQQIEQILDTSRRNNNLVDVTGALMFTKNYFGQVLEGPRAAIEVTFERIQQDTRHGDVALLEFSPIAARSFDSWSMAFVGSAYNDSASFDKIGRMTGFDPSKQRAEELFEKLRDLVQNAKL</sequence>
<dbReference type="RefSeq" id="WP_046172807.1">
    <property type="nucleotide sequence ID" value="NZ_FOMB01000014.1"/>
</dbReference>
<evidence type="ECO:0000259" key="1">
    <source>
        <dbReference type="PROSITE" id="PS50925"/>
    </source>
</evidence>
<dbReference type="GO" id="GO:0071949">
    <property type="term" value="F:FAD binding"/>
    <property type="evidence" value="ECO:0007669"/>
    <property type="project" value="InterPro"/>
</dbReference>
<reference evidence="3 5" key="2">
    <citation type="submission" date="2016-10" db="EMBL/GenBank/DDBJ databases">
        <authorList>
            <person name="de Groot N.N."/>
        </authorList>
    </citation>
    <scope>NUCLEOTIDE SEQUENCE [LARGE SCALE GENOMIC DNA]</scope>
    <source>
        <strain evidence="3 5">CGMCC 1.10210</strain>
    </source>
</reference>
<dbReference type="EMBL" id="FOMB01000014">
    <property type="protein sequence ID" value="SFC90290.1"/>
    <property type="molecule type" value="Genomic_DNA"/>
</dbReference>
<dbReference type="SMART" id="SM01034">
    <property type="entry name" value="BLUF"/>
    <property type="match status" value="1"/>
</dbReference>
<feature type="domain" description="BLUF" evidence="1">
    <location>
        <begin position="3"/>
        <end position="98"/>
    </location>
</feature>
<dbReference type="GO" id="GO:0009882">
    <property type="term" value="F:blue light photoreceptor activity"/>
    <property type="evidence" value="ECO:0007669"/>
    <property type="project" value="InterPro"/>
</dbReference>
<dbReference type="EMBL" id="LAPV01000192">
    <property type="protein sequence ID" value="KKC31316.1"/>
    <property type="molecule type" value="Genomic_DNA"/>
</dbReference>
<dbReference type="InterPro" id="IPR036046">
    <property type="entry name" value="Acylphosphatase-like_dom_sf"/>
</dbReference>
<proteinExistence type="predicted"/>
<dbReference type="Proteomes" id="UP000033519">
    <property type="component" value="Unassembled WGS sequence"/>
</dbReference>
<name>A0A0F5PSE2_9HYPH</name>
<dbReference type="STRING" id="728005.SAMN04488059_11430"/>
<organism evidence="3 5">
    <name type="scientific">Devosia psychrophila</name>
    <dbReference type="NCBI Taxonomy" id="728005"/>
    <lineage>
        <taxon>Bacteria</taxon>
        <taxon>Pseudomonadati</taxon>
        <taxon>Pseudomonadota</taxon>
        <taxon>Alphaproteobacteria</taxon>
        <taxon>Hyphomicrobiales</taxon>
        <taxon>Devosiaceae</taxon>
        <taxon>Devosia</taxon>
    </lineage>
</organism>
<dbReference type="AlphaFoldDB" id="A0A0F5PSE2"/>
<dbReference type="OrthoDB" id="196105at2"/>
<evidence type="ECO:0000313" key="3">
    <source>
        <dbReference type="EMBL" id="SFC90290.1"/>
    </source>
</evidence>
<evidence type="ECO:0000313" key="5">
    <source>
        <dbReference type="Proteomes" id="UP000182258"/>
    </source>
</evidence>
<dbReference type="Proteomes" id="UP000182258">
    <property type="component" value="Unassembled WGS sequence"/>
</dbReference>
<dbReference type="PROSITE" id="PS50925">
    <property type="entry name" value="BLUF"/>
    <property type="match status" value="1"/>
</dbReference>
<dbReference type="Gene3D" id="3.30.70.100">
    <property type="match status" value="1"/>
</dbReference>
<protein>
    <submittedName>
        <fullName evidence="3">Sensors of blue-light using FAD</fullName>
    </submittedName>
</protein>
<gene>
    <name evidence="3" type="ORF">SAMN04488059_11430</name>
    <name evidence="2" type="ORF">WH91_20255</name>
</gene>
<dbReference type="Pfam" id="PF04940">
    <property type="entry name" value="BLUF"/>
    <property type="match status" value="1"/>
</dbReference>
<dbReference type="SUPFAM" id="SSF54975">
    <property type="entry name" value="Acylphosphatase/BLUF domain-like"/>
    <property type="match status" value="1"/>
</dbReference>
<accession>A0A0F5PSE2</accession>
<evidence type="ECO:0000313" key="2">
    <source>
        <dbReference type="EMBL" id="KKC31316.1"/>
    </source>
</evidence>